<dbReference type="CDD" id="cd00293">
    <property type="entry name" value="USP-like"/>
    <property type="match status" value="1"/>
</dbReference>
<comment type="similarity">
    <text evidence="1">Belongs to the universal stress protein A family.</text>
</comment>
<dbReference type="Gene3D" id="3.40.50.12370">
    <property type="match status" value="1"/>
</dbReference>
<proteinExistence type="inferred from homology"/>
<sequence>MFRNILVHIPSERPVRTVVDVAVGLTVGRRAHLDAVAIGYESTGSIGMVAEGGGAAVAAVMGYEQDRALERANAAISVFEVEAKLAQIAYGTRALAAIPADAEETIGRLSRFYDLTIVSQPDPSFPTYDNLIPQGVLFNSGGPMLMVPYIHKGPLDAHHVGIAWDGSRLAARAVRDALPFLTAAQAVIVIAVNEERGDTGERSSEELINHLARRGIKASVQRLMADRANVQGTIISAAADSNIGLLVMGGFGHSRLQERILGGVTREMFESMTVPVLMSH</sequence>
<accession>A0A973WAH2</accession>
<dbReference type="AlphaFoldDB" id="A0A973WAH2"/>
<evidence type="ECO:0000259" key="2">
    <source>
        <dbReference type="Pfam" id="PF00582"/>
    </source>
</evidence>
<dbReference type="PANTHER" id="PTHR46268:SF15">
    <property type="entry name" value="UNIVERSAL STRESS PROTEIN HP_0031"/>
    <property type="match status" value="1"/>
</dbReference>
<name>A0A973WAH2_9BRAD</name>
<dbReference type="EMBL" id="JAAOLE020000002">
    <property type="protein sequence ID" value="NVI50646.1"/>
    <property type="molecule type" value="Genomic_DNA"/>
</dbReference>
<protein>
    <submittedName>
        <fullName evidence="3">Universal stress protein</fullName>
    </submittedName>
</protein>
<dbReference type="InterPro" id="IPR006016">
    <property type="entry name" value="UspA"/>
</dbReference>
<dbReference type="PRINTS" id="PR01438">
    <property type="entry name" value="UNVRSLSTRESS"/>
</dbReference>
<evidence type="ECO:0000313" key="3">
    <source>
        <dbReference type="EMBL" id="NVI50646.1"/>
    </source>
</evidence>
<organism evidence="3">
    <name type="scientific">Bradyrhizobium septentrionale</name>
    <dbReference type="NCBI Taxonomy" id="1404411"/>
    <lineage>
        <taxon>Bacteria</taxon>
        <taxon>Pseudomonadati</taxon>
        <taxon>Pseudomonadota</taxon>
        <taxon>Alphaproteobacteria</taxon>
        <taxon>Hyphomicrobiales</taxon>
        <taxon>Nitrobacteraceae</taxon>
        <taxon>Bradyrhizobium</taxon>
    </lineage>
</organism>
<dbReference type="InterPro" id="IPR006015">
    <property type="entry name" value="Universal_stress_UspA"/>
</dbReference>
<reference evidence="3" key="1">
    <citation type="submission" date="2020-06" db="EMBL/GenBank/DDBJ databases">
        <title>Whole Genome Sequence of Bradyrhizobium sp. Strain 1S1.</title>
        <authorList>
            <person name="Bromfield E.S.P."/>
            <person name="Cloutier S."/>
        </authorList>
    </citation>
    <scope>NUCLEOTIDE SEQUENCE [LARGE SCALE GENOMIC DNA]</scope>
    <source>
        <strain evidence="3">1S1</strain>
    </source>
</reference>
<evidence type="ECO:0000256" key="1">
    <source>
        <dbReference type="ARBA" id="ARBA00008791"/>
    </source>
</evidence>
<feature type="domain" description="UspA" evidence="2">
    <location>
        <begin position="159"/>
        <end position="278"/>
    </location>
</feature>
<comment type="caution">
    <text evidence="3">The sequence shown here is derived from an EMBL/GenBank/DDBJ whole genome shotgun (WGS) entry which is preliminary data.</text>
</comment>
<gene>
    <name evidence="3" type="ORF">HAP48_049450</name>
</gene>
<dbReference type="PANTHER" id="PTHR46268">
    <property type="entry name" value="STRESS RESPONSE PROTEIN NHAX"/>
    <property type="match status" value="1"/>
</dbReference>
<dbReference type="RefSeq" id="WP_166217713.1">
    <property type="nucleotide sequence ID" value="NZ_CP088284.1"/>
</dbReference>
<dbReference type="SUPFAM" id="SSF52402">
    <property type="entry name" value="Adenine nucleotide alpha hydrolases-like"/>
    <property type="match status" value="1"/>
</dbReference>
<dbReference type="Pfam" id="PF00582">
    <property type="entry name" value="Usp"/>
    <property type="match status" value="1"/>
</dbReference>